<reference evidence="2 5" key="2">
    <citation type="submission" date="2019-02" db="EMBL/GenBank/DDBJ databases">
        <title>Complete genome sequence of Desulfobacter hydrogenophilus AcRS1.</title>
        <authorList>
            <person name="Marietou A."/>
            <person name="Lund M.B."/>
            <person name="Marshall I.P.G."/>
            <person name="Schreiber L."/>
            <person name="Jorgensen B."/>
        </authorList>
    </citation>
    <scope>NUCLEOTIDE SEQUENCE [LARGE SCALE GENOMIC DNA]</scope>
    <source>
        <strain evidence="2 5">AcRS1</strain>
    </source>
</reference>
<dbReference type="InterPro" id="IPR005471">
    <property type="entry name" value="Tscrpt_reg_IclR_N"/>
</dbReference>
<reference evidence="3 4" key="1">
    <citation type="submission" date="2018-06" db="EMBL/GenBank/DDBJ databases">
        <title>Complete Genome Sequence of Desulfobacter hydrogenophilus (DSM3380).</title>
        <authorList>
            <person name="Marietou A."/>
            <person name="Schreiber L."/>
            <person name="Marshall I."/>
            <person name="Jorgensen B."/>
        </authorList>
    </citation>
    <scope>NUCLEOTIDE SEQUENCE [LARGE SCALE GENOMIC DNA]</scope>
    <source>
        <strain evidence="3 4">DSM 3380</strain>
    </source>
</reference>
<organism evidence="3 4">
    <name type="scientific">Desulfobacter hydrogenophilus</name>
    <dbReference type="NCBI Taxonomy" id="2291"/>
    <lineage>
        <taxon>Bacteria</taxon>
        <taxon>Pseudomonadati</taxon>
        <taxon>Thermodesulfobacteriota</taxon>
        <taxon>Desulfobacteria</taxon>
        <taxon>Desulfobacterales</taxon>
        <taxon>Desulfobacteraceae</taxon>
        <taxon>Desulfobacter</taxon>
    </lineage>
</organism>
<evidence type="ECO:0000313" key="2">
    <source>
        <dbReference type="EMBL" id="QBH15628.1"/>
    </source>
</evidence>
<dbReference type="Gene3D" id="1.10.10.10">
    <property type="entry name" value="Winged helix-like DNA-binding domain superfamily/Winged helix DNA-binding domain"/>
    <property type="match status" value="1"/>
</dbReference>
<dbReference type="GO" id="GO:0003677">
    <property type="term" value="F:DNA binding"/>
    <property type="evidence" value="ECO:0007669"/>
    <property type="project" value="InterPro"/>
</dbReference>
<dbReference type="EMBL" id="QLNI01000075">
    <property type="protein sequence ID" value="RAL99988.1"/>
    <property type="molecule type" value="Genomic_DNA"/>
</dbReference>
<dbReference type="Proteomes" id="UP000248798">
    <property type="component" value="Unassembled WGS sequence"/>
</dbReference>
<dbReference type="GO" id="GO:0006355">
    <property type="term" value="P:regulation of DNA-templated transcription"/>
    <property type="evidence" value="ECO:0007669"/>
    <property type="project" value="InterPro"/>
</dbReference>
<protein>
    <submittedName>
        <fullName evidence="3">IclR family transcriptional regulator</fullName>
    </submittedName>
</protein>
<name>A0A328F6J4_9BACT</name>
<evidence type="ECO:0000313" key="3">
    <source>
        <dbReference type="EMBL" id="RAL99988.1"/>
    </source>
</evidence>
<dbReference type="InterPro" id="IPR036390">
    <property type="entry name" value="WH_DNA-bd_sf"/>
</dbReference>
<accession>A0A328F6J4</accession>
<feature type="domain" description="HTH iclR-type" evidence="1">
    <location>
        <begin position="1"/>
        <end position="46"/>
    </location>
</feature>
<dbReference type="AlphaFoldDB" id="A0A328F6J4"/>
<evidence type="ECO:0000259" key="1">
    <source>
        <dbReference type="Pfam" id="PF09339"/>
    </source>
</evidence>
<proteinExistence type="predicted"/>
<sequence length="83" mass="9261">MAIIRFLSEQRQPVPGVEVARAVSIPSGTAMCHLVTLEDDRMVRRVGEHWELGDGMAILWARRKSQIESGIDRMKTNLSDIGA</sequence>
<dbReference type="Pfam" id="PF09339">
    <property type="entry name" value="HTH_IclR"/>
    <property type="match status" value="1"/>
</dbReference>
<dbReference type="Proteomes" id="UP000293902">
    <property type="component" value="Chromosome"/>
</dbReference>
<dbReference type="InterPro" id="IPR036388">
    <property type="entry name" value="WH-like_DNA-bd_sf"/>
</dbReference>
<dbReference type="OrthoDB" id="5432691at2"/>
<keyword evidence="5" id="KW-1185">Reference proteome</keyword>
<evidence type="ECO:0000313" key="5">
    <source>
        <dbReference type="Proteomes" id="UP000293902"/>
    </source>
</evidence>
<dbReference type="SUPFAM" id="SSF46785">
    <property type="entry name" value="Winged helix' DNA-binding domain"/>
    <property type="match status" value="1"/>
</dbReference>
<gene>
    <name evidence="3" type="ORF">DO021_21530</name>
    <name evidence="2" type="ORF">EYB58_16075</name>
</gene>
<dbReference type="EMBL" id="CP036313">
    <property type="protein sequence ID" value="QBH15628.1"/>
    <property type="molecule type" value="Genomic_DNA"/>
</dbReference>
<evidence type="ECO:0000313" key="4">
    <source>
        <dbReference type="Proteomes" id="UP000248798"/>
    </source>
</evidence>